<proteinExistence type="predicted"/>
<evidence type="ECO:0000313" key="2">
    <source>
        <dbReference type="EMBL" id="GAA4227988.1"/>
    </source>
</evidence>
<gene>
    <name evidence="2" type="ORF">GCM10022254_17040</name>
</gene>
<evidence type="ECO:0000256" key="1">
    <source>
        <dbReference type="SAM" id="MobiDB-lite"/>
    </source>
</evidence>
<feature type="region of interest" description="Disordered" evidence="1">
    <location>
        <begin position="25"/>
        <end position="53"/>
    </location>
</feature>
<comment type="caution">
    <text evidence="2">The sequence shown here is derived from an EMBL/GenBank/DDBJ whole genome shotgun (WGS) entry which is preliminary data.</text>
</comment>
<accession>A0ABP8BX34</accession>
<evidence type="ECO:0000313" key="3">
    <source>
        <dbReference type="Proteomes" id="UP001501710"/>
    </source>
</evidence>
<name>A0ABP8BX34_9ACTN</name>
<reference evidence="3" key="1">
    <citation type="journal article" date="2019" name="Int. J. Syst. Evol. Microbiol.">
        <title>The Global Catalogue of Microorganisms (GCM) 10K type strain sequencing project: providing services to taxonomists for standard genome sequencing and annotation.</title>
        <authorList>
            <consortium name="The Broad Institute Genomics Platform"/>
            <consortium name="The Broad Institute Genome Sequencing Center for Infectious Disease"/>
            <person name="Wu L."/>
            <person name="Ma J."/>
        </authorList>
    </citation>
    <scope>NUCLEOTIDE SEQUENCE [LARGE SCALE GENOMIC DNA]</scope>
    <source>
        <strain evidence="3">JCM 17440</strain>
    </source>
</reference>
<keyword evidence="3" id="KW-1185">Reference proteome</keyword>
<dbReference type="EMBL" id="BAABAS010000004">
    <property type="protein sequence ID" value="GAA4227988.1"/>
    <property type="molecule type" value="Genomic_DNA"/>
</dbReference>
<sequence length="85" mass="9560">MRIKHWFDPSIARSQWERCARGERGLPPLRTHAGMASPVGQRRAAGGEGDEPGGVRHLVVEASRRLITMFIVNMYSFRRDGRGVT</sequence>
<dbReference type="Proteomes" id="UP001501710">
    <property type="component" value="Unassembled WGS sequence"/>
</dbReference>
<organism evidence="2 3">
    <name type="scientific">Actinomadura meridiana</name>
    <dbReference type="NCBI Taxonomy" id="559626"/>
    <lineage>
        <taxon>Bacteria</taxon>
        <taxon>Bacillati</taxon>
        <taxon>Actinomycetota</taxon>
        <taxon>Actinomycetes</taxon>
        <taxon>Streptosporangiales</taxon>
        <taxon>Thermomonosporaceae</taxon>
        <taxon>Actinomadura</taxon>
    </lineage>
</organism>
<protein>
    <submittedName>
        <fullName evidence="2">Uncharacterized protein</fullName>
    </submittedName>
</protein>